<sequence>MPAEPAPAVLVVEDEPLVAMDMEGMLFSLGCATVSVAYTLEEGLKLADEQALDFAILDFNLSRQTDSIPIGQRLIERGVPFVIVTGNARQAAAAFPAASVISKPLSEKMLGELLDQATAA</sequence>
<keyword evidence="1 2" id="KW-0597">Phosphoprotein</keyword>
<evidence type="ECO:0000256" key="1">
    <source>
        <dbReference type="ARBA" id="ARBA00022553"/>
    </source>
</evidence>
<dbReference type="SMART" id="SM00448">
    <property type="entry name" value="REC"/>
    <property type="match status" value="1"/>
</dbReference>
<dbReference type="PROSITE" id="PS50110">
    <property type="entry name" value="RESPONSE_REGULATORY"/>
    <property type="match status" value="1"/>
</dbReference>
<dbReference type="Proteomes" id="UP000183447">
    <property type="component" value="Unassembled WGS sequence"/>
</dbReference>
<organism evidence="4 5">
    <name type="scientific">Devosia enhydra</name>
    <dbReference type="NCBI Taxonomy" id="665118"/>
    <lineage>
        <taxon>Bacteria</taxon>
        <taxon>Pseudomonadati</taxon>
        <taxon>Pseudomonadota</taxon>
        <taxon>Alphaproteobacteria</taxon>
        <taxon>Hyphomicrobiales</taxon>
        <taxon>Devosiaceae</taxon>
        <taxon>Devosia</taxon>
    </lineage>
</organism>
<dbReference type="Gene3D" id="3.40.50.2300">
    <property type="match status" value="1"/>
</dbReference>
<dbReference type="EMBL" id="FPKU01000001">
    <property type="protein sequence ID" value="SFZ83432.1"/>
    <property type="molecule type" value="Genomic_DNA"/>
</dbReference>
<feature type="domain" description="Response regulatory" evidence="3">
    <location>
        <begin position="8"/>
        <end position="118"/>
    </location>
</feature>
<reference evidence="4 5" key="1">
    <citation type="submission" date="2016-11" db="EMBL/GenBank/DDBJ databases">
        <authorList>
            <person name="Jaros S."/>
            <person name="Januszkiewicz K."/>
            <person name="Wedrychowicz H."/>
        </authorList>
    </citation>
    <scope>NUCLEOTIDE SEQUENCE [LARGE SCALE GENOMIC DNA]</scope>
    <source>
        <strain evidence="4 5">ATCC 23634</strain>
    </source>
</reference>
<dbReference type="InterPro" id="IPR050595">
    <property type="entry name" value="Bact_response_regulator"/>
</dbReference>
<accession>A0A1K2HY73</accession>
<dbReference type="OrthoDB" id="582170at2"/>
<dbReference type="Pfam" id="PF00072">
    <property type="entry name" value="Response_reg"/>
    <property type="match status" value="1"/>
</dbReference>
<dbReference type="SUPFAM" id="SSF52172">
    <property type="entry name" value="CheY-like"/>
    <property type="match status" value="1"/>
</dbReference>
<evidence type="ECO:0000259" key="3">
    <source>
        <dbReference type="PROSITE" id="PS50110"/>
    </source>
</evidence>
<dbReference type="RefSeq" id="WP_072340727.1">
    <property type="nucleotide sequence ID" value="NZ_FPKU01000001.1"/>
</dbReference>
<dbReference type="GO" id="GO:0000160">
    <property type="term" value="P:phosphorelay signal transduction system"/>
    <property type="evidence" value="ECO:0007669"/>
    <property type="project" value="InterPro"/>
</dbReference>
<evidence type="ECO:0000256" key="2">
    <source>
        <dbReference type="PROSITE-ProRule" id="PRU00169"/>
    </source>
</evidence>
<protein>
    <submittedName>
        <fullName evidence="4">Response regulator receiver domain-containing protein</fullName>
    </submittedName>
</protein>
<evidence type="ECO:0000313" key="4">
    <source>
        <dbReference type="EMBL" id="SFZ83432.1"/>
    </source>
</evidence>
<feature type="modified residue" description="4-aspartylphosphate" evidence="2">
    <location>
        <position position="58"/>
    </location>
</feature>
<keyword evidence="5" id="KW-1185">Reference proteome</keyword>
<name>A0A1K2HY73_9HYPH</name>
<dbReference type="STRING" id="665118.SAMN02983003_1640"/>
<dbReference type="AlphaFoldDB" id="A0A1K2HY73"/>
<gene>
    <name evidence="4" type="ORF">SAMN02983003_1640</name>
</gene>
<dbReference type="InterPro" id="IPR011006">
    <property type="entry name" value="CheY-like_superfamily"/>
</dbReference>
<proteinExistence type="predicted"/>
<evidence type="ECO:0000313" key="5">
    <source>
        <dbReference type="Proteomes" id="UP000183447"/>
    </source>
</evidence>
<dbReference type="PANTHER" id="PTHR44591">
    <property type="entry name" value="STRESS RESPONSE REGULATOR PROTEIN 1"/>
    <property type="match status" value="1"/>
</dbReference>
<dbReference type="PANTHER" id="PTHR44591:SF24">
    <property type="entry name" value="PROTEIN-GLUTAMATE METHYLESTERASE_PROTEIN-GLUTAMINE GLUTAMINASE 1"/>
    <property type="match status" value="1"/>
</dbReference>
<dbReference type="InterPro" id="IPR001789">
    <property type="entry name" value="Sig_transdc_resp-reg_receiver"/>
</dbReference>